<comment type="caution">
    <text evidence="1">The sequence shown here is derived from an EMBL/GenBank/DDBJ whole genome shotgun (WGS) entry which is preliminary data.</text>
</comment>
<evidence type="ECO:0000313" key="1">
    <source>
        <dbReference type="EMBL" id="ERN52822.1"/>
    </source>
</evidence>
<dbReference type="RefSeq" id="WP_022628449.1">
    <property type="nucleotide sequence ID" value="NZ_ATAE01000031.1"/>
</dbReference>
<dbReference type="Proteomes" id="UP000017170">
    <property type="component" value="Unassembled WGS sequence"/>
</dbReference>
<protein>
    <submittedName>
        <fullName evidence="1">Uncharacterized protein</fullName>
    </submittedName>
</protein>
<organism evidence="1 2">
    <name type="scientific">Alkalihalophilus marmarensis DSM 21297</name>
    <dbReference type="NCBI Taxonomy" id="1188261"/>
    <lineage>
        <taxon>Bacteria</taxon>
        <taxon>Bacillati</taxon>
        <taxon>Bacillota</taxon>
        <taxon>Bacilli</taxon>
        <taxon>Bacillales</taxon>
        <taxon>Bacillaceae</taxon>
        <taxon>Alkalihalophilus</taxon>
    </lineage>
</organism>
<evidence type="ECO:0000313" key="2">
    <source>
        <dbReference type="Proteomes" id="UP000017170"/>
    </source>
</evidence>
<accession>U6SN87</accession>
<keyword evidence="2" id="KW-1185">Reference proteome</keyword>
<dbReference type="EMBL" id="ATAE01000031">
    <property type="protein sequence ID" value="ERN52822.1"/>
    <property type="molecule type" value="Genomic_DNA"/>
</dbReference>
<reference evidence="1 2" key="1">
    <citation type="journal article" date="2013" name="Genome Announc.">
        <title>Genome Sequence of the Extreme Obligate Alkaliphile Bacillus marmarensis Strain DSM 21297.</title>
        <authorList>
            <person name="Wernick D.G."/>
            <person name="Choi K.Y."/>
            <person name="Tat C.A."/>
            <person name="Lafontaine Rivera J.G."/>
            <person name="Liao J.C."/>
        </authorList>
    </citation>
    <scope>NUCLEOTIDE SEQUENCE [LARGE SCALE GENOMIC DNA]</scope>
    <source>
        <strain evidence="1 2">DSM 21297</strain>
    </source>
</reference>
<dbReference type="PATRIC" id="fig|1188261.3.peg.2245"/>
<proteinExistence type="predicted"/>
<gene>
    <name evidence="1" type="ORF">A33I_14090</name>
</gene>
<sequence>MDPITLKKAKDYTDQQIRSVDNNAAAEYAMQQGDYAKAEADKVQPKLVEVESVLSSANQTIESMEQATIEANQSADYALEQGDYAKSQGSLVEGKLEEADQAISTANQSAANADEKAEIAQHQASLVDDKLIEMETALSSIGESTSLAEQAAGQAESQAQYAKEQGDYAKQQGDLIQDALDGNLVTSVNGKSGEVQLAAADVGAETVEGSQDKANQAEQNAKDYTNQQLENFSTVTTWDELEDKPTEFTPSSHGHLISEVEGLQEELNEKITFQTVQEEAAAAEQNAIEYTDQVTAGKQNSLGFTPVNKAGDEVTGNLRTRSVQERYLSTENNVALNFSQFPLTNIDFTTSGSKVISILNTTTYHSNYSLSGTAVINQHSDPAPITWNFNVKWKDGQIPDLSGASKTYVLTFVTYDQGASWLGCLVGEF</sequence>
<name>U6SN87_9BACI</name>
<dbReference type="AlphaFoldDB" id="U6SN87"/>